<keyword evidence="5" id="KW-0548">Nucleotidyltransferase</keyword>
<keyword evidence="6" id="KW-1185">Reference proteome</keyword>
<feature type="region of interest" description="Disordered" evidence="3">
    <location>
        <begin position="188"/>
        <end position="214"/>
    </location>
</feature>
<gene>
    <name evidence="5" type="ORF">GCM10009111_31050</name>
</gene>
<dbReference type="Pfam" id="PF12804">
    <property type="entry name" value="NTP_transf_3"/>
    <property type="match status" value="1"/>
</dbReference>
<dbReference type="Gene3D" id="3.90.550.10">
    <property type="entry name" value="Spore Coat Polysaccharide Biosynthesis Protein SpsA, Chain A"/>
    <property type="match status" value="1"/>
</dbReference>
<dbReference type="SUPFAM" id="SSF53448">
    <property type="entry name" value="Nucleotide-diphospho-sugar transferases"/>
    <property type="match status" value="1"/>
</dbReference>
<dbReference type="InterPro" id="IPR025877">
    <property type="entry name" value="MobA-like_NTP_Trfase"/>
</dbReference>
<accession>A0ABP3WLU7</accession>
<evidence type="ECO:0000313" key="6">
    <source>
        <dbReference type="Proteomes" id="UP001500021"/>
    </source>
</evidence>
<keyword evidence="1" id="KW-0808">Transferase</keyword>
<feature type="domain" description="MobA-like NTP transferase" evidence="4">
    <location>
        <begin position="33"/>
        <end position="160"/>
    </location>
</feature>
<dbReference type="EMBL" id="BAAAFA010000012">
    <property type="protein sequence ID" value="GAA0822567.1"/>
    <property type="molecule type" value="Genomic_DNA"/>
</dbReference>
<evidence type="ECO:0000256" key="2">
    <source>
        <dbReference type="ARBA" id="ARBA00022842"/>
    </source>
</evidence>
<organism evidence="5 6">
    <name type="scientific">Colwellia asteriadis</name>
    <dbReference type="NCBI Taxonomy" id="517723"/>
    <lineage>
        <taxon>Bacteria</taxon>
        <taxon>Pseudomonadati</taxon>
        <taxon>Pseudomonadota</taxon>
        <taxon>Gammaproteobacteria</taxon>
        <taxon>Alteromonadales</taxon>
        <taxon>Colwelliaceae</taxon>
        <taxon>Colwellia</taxon>
    </lineage>
</organism>
<evidence type="ECO:0000256" key="1">
    <source>
        <dbReference type="ARBA" id="ARBA00022679"/>
    </source>
</evidence>
<evidence type="ECO:0000313" key="5">
    <source>
        <dbReference type="EMBL" id="GAA0822567.1"/>
    </source>
</evidence>
<dbReference type="Proteomes" id="UP001500021">
    <property type="component" value="Unassembled WGS sequence"/>
</dbReference>
<evidence type="ECO:0000259" key="4">
    <source>
        <dbReference type="Pfam" id="PF12804"/>
    </source>
</evidence>
<evidence type="ECO:0000256" key="3">
    <source>
        <dbReference type="SAM" id="MobiDB-lite"/>
    </source>
</evidence>
<name>A0ABP3WLU7_9GAMM</name>
<dbReference type="InterPro" id="IPR029044">
    <property type="entry name" value="Nucleotide-diphossugar_trans"/>
</dbReference>
<keyword evidence="2" id="KW-0460">Magnesium</keyword>
<feature type="compositionally biased region" description="Polar residues" evidence="3">
    <location>
        <begin position="188"/>
        <end position="198"/>
    </location>
</feature>
<dbReference type="PANTHER" id="PTHR19136:SF81">
    <property type="entry name" value="MOLYBDENUM COFACTOR GUANYLYLTRANSFERASE"/>
    <property type="match status" value="1"/>
</dbReference>
<comment type="caution">
    <text evidence="5">The sequence shown here is derived from an EMBL/GenBank/DDBJ whole genome shotgun (WGS) entry which is preliminary data.</text>
</comment>
<reference evidence="6" key="1">
    <citation type="journal article" date="2019" name="Int. J. Syst. Evol. Microbiol.">
        <title>The Global Catalogue of Microorganisms (GCM) 10K type strain sequencing project: providing services to taxonomists for standard genome sequencing and annotation.</title>
        <authorList>
            <consortium name="The Broad Institute Genomics Platform"/>
            <consortium name="The Broad Institute Genome Sequencing Center for Infectious Disease"/>
            <person name="Wu L."/>
            <person name="Ma J."/>
        </authorList>
    </citation>
    <scope>NUCLEOTIDE SEQUENCE [LARGE SCALE GENOMIC DNA]</scope>
    <source>
        <strain evidence="6">JCM 15608</strain>
    </source>
</reference>
<sequence>MHYLKTNTCNSAQVVNNQNTQHLIAMQNANCLGVILAGGLSSRMGQDKSQLMHNRDNISMLDYSKKLLKSSGIEHIITSGDKHQVADIIPQAGPVGGIYSVLSHFTGPVQPKGLLILPVDLPLMSAKALTELRIKGELSQKATYFTDSQGSNHHIPLYLPNNAYLALFLEQAFQNGFLTSQKNASQSDVNSFTKSNIKNSHESSPKSKKNGPSIKQLLSKVPSQAITCTHDSALFNTNTPQQWQQANQYL</sequence>
<proteinExistence type="predicted"/>
<dbReference type="GO" id="GO:0016779">
    <property type="term" value="F:nucleotidyltransferase activity"/>
    <property type="evidence" value="ECO:0007669"/>
    <property type="project" value="UniProtKB-KW"/>
</dbReference>
<dbReference type="PANTHER" id="PTHR19136">
    <property type="entry name" value="MOLYBDENUM COFACTOR GUANYLYLTRANSFERASE"/>
    <property type="match status" value="1"/>
</dbReference>
<protein>
    <submittedName>
        <fullName evidence="5">Molybdenum cofactor guanylyltransferase</fullName>
    </submittedName>
</protein>